<feature type="signal peptide" evidence="2">
    <location>
        <begin position="1"/>
        <end position="20"/>
    </location>
</feature>
<sequence length="169" mass="18557">MRPLSLLGGCLLVLPLLNWAADAKQVPVAAASAVDGLAWLSGCWQHSQREPGSVEIWSQPAGGMLLGVSRIVVQGQTREFEYLRIHVVDGQLAYTAKPSSQAETTFKLLRAEGRSLVFENQAHDFPQRILYRLQPDGSLLARIEGQIKGQEKSRDFPMTRTNCEAPSAS</sequence>
<accession>A0ABQ5YEN0</accession>
<dbReference type="EMBL" id="BSOG01000002">
    <property type="protein sequence ID" value="GLR13442.1"/>
    <property type="molecule type" value="Genomic_DNA"/>
</dbReference>
<reference evidence="5" key="1">
    <citation type="journal article" date="2019" name="Int. J. Syst. Evol. Microbiol.">
        <title>The Global Catalogue of Microorganisms (GCM) 10K type strain sequencing project: providing services to taxonomists for standard genome sequencing and annotation.</title>
        <authorList>
            <consortium name="The Broad Institute Genomics Platform"/>
            <consortium name="The Broad Institute Genome Sequencing Center for Infectious Disease"/>
            <person name="Wu L."/>
            <person name="Ma J."/>
        </authorList>
    </citation>
    <scope>NUCLEOTIDE SEQUENCE [LARGE SCALE GENOMIC DNA]</scope>
    <source>
        <strain evidence="5">NBRC 110044</strain>
    </source>
</reference>
<feature type="chain" id="PRO_5045715493" description="DUF6265 domain-containing protein" evidence="2">
    <location>
        <begin position="21"/>
        <end position="169"/>
    </location>
</feature>
<dbReference type="Pfam" id="PF19780">
    <property type="entry name" value="DUF6265"/>
    <property type="match status" value="1"/>
</dbReference>
<dbReference type="InterPro" id="IPR046232">
    <property type="entry name" value="DUF6265"/>
</dbReference>
<name>A0ABQ5YEN0_9NEIS</name>
<dbReference type="RefSeq" id="WP_284196544.1">
    <property type="nucleotide sequence ID" value="NZ_BSOG01000002.1"/>
</dbReference>
<keyword evidence="2" id="KW-0732">Signal</keyword>
<evidence type="ECO:0000313" key="4">
    <source>
        <dbReference type="EMBL" id="GLR13442.1"/>
    </source>
</evidence>
<comment type="caution">
    <text evidence="4">The sequence shown here is derived from an EMBL/GenBank/DDBJ whole genome shotgun (WGS) entry which is preliminary data.</text>
</comment>
<feature type="compositionally biased region" description="Polar residues" evidence="1">
    <location>
        <begin position="159"/>
        <end position="169"/>
    </location>
</feature>
<gene>
    <name evidence="4" type="ORF">GCM10007907_22320</name>
</gene>
<feature type="region of interest" description="Disordered" evidence="1">
    <location>
        <begin position="150"/>
        <end position="169"/>
    </location>
</feature>
<evidence type="ECO:0000256" key="1">
    <source>
        <dbReference type="SAM" id="MobiDB-lite"/>
    </source>
</evidence>
<evidence type="ECO:0000259" key="3">
    <source>
        <dbReference type="Pfam" id="PF19780"/>
    </source>
</evidence>
<evidence type="ECO:0000313" key="5">
    <source>
        <dbReference type="Proteomes" id="UP001156706"/>
    </source>
</evidence>
<proteinExistence type="predicted"/>
<evidence type="ECO:0000256" key="2">
    <source>
        <dbReference type="SAM" id="SignalP"/>
    </source>
</evidence>
<dbReference type="Proteomes" id="UP001156706">
    <property type="component" value="Unassembled WGS sequence"/>
</dbReference>
<protein>
    <recommendedName>
        <fullName evidence="3">DUF6265 domain-containing protein</fullName>
    </recommendedName>
</protein>
<organism evidence="4 5">
    <name type="scientific">Chitinimonas prasina</name>
    <dbReference type="NCBI Taxonomy" id="1434937"/>
    <lineage>
        <taxon>Bacteria</taxon>
        <taxon>Pseudomonadati</taxon>
        <taxon>Pseudomonadota</taxon>
        <taxon>Betaproteobacteria</taxon>
        <taxon>Neisseriales</taxon>
        <taxon>Chitinibacteraceae</taxon>
        <taxon>Chitinimonas</taxon>
    </lineage>
</organism>
<feature type="domain" description="DUF6265" evidence="3">
    <location>
        <begin position="38"/>
        <end position="144"/>
    </location>
</feature>
<keyword evidence="5" id="KW-1185">Reference proteome</keyword>